<dbReference type="SUPFAM" id="SSF56524">
    <property type="entry name" value="Oxidoreductase molybdopterin-binding domain"/>
    <property type="match status" value="1"/>
</dbReference>
<dbReference type="GO" id="GO:0030151">
    <property type="term" value="F:molybdenum ion binding"/>
    <property type="evidence" value="ECO:0007669"/>
    <property type="project" value="InterPro"/>
</dbReference>
<protein>
    <submittedName>
        <fullName evidence="7">Sulfite oxidase</fullName>
    </submittedName>
</protein>
<evidence type="ECO:0000259" key="5">
    <source>
        <dbReference type="Pfam" id="PF00174"/>
    </source>
</evidence>
<dbReference type="Pfam" id="PF00174">
    <property type="entry name" value="Oxidored_molyb"/>
    <property type="match status" value="1"/>
</dbReference>
<dbReference type="GO" id="GO:0008482">
    <property type="term" value="F:sulfite oxidase activity"/>
    <property type="evidence" value="ECO:0007669"/>
    <property type="project" value="TreeGrafter"/>
</dbReference>
<evidence type="ECO:0000256" key="1">
    <source>
        <dbReference type="ARBA" id="ARBA00001924"/>
    </source>
</evidence>
<dbReference type="InterPro" id="IPR000572">
    <property type="entry name" value="OxRdtase_Mopterin-bd_dom"/>
</dbReference>
<dbReference type="GO" id="GO:0043546">
    <property type="term" value="F:molybdopterin cofactor binding"/>
    <property type="evidence" value="ECO:0007669"/>
    <property type="project" value="TreeGrafter"/>
</dbReference>
<feature type="domain" description="Oxidoreductase molybdopterin-binding" evidence="5">
    <location>
        <begin position="100"/>
        <end position="279"/>
    </location>
</feature>
<dbReference type="GO" id="GO:0020037">
    <property type="term" value="F:heme binding"/>
    <property type="evidence" value="ECO:0007669"/>
    <property type="project" value="TreeGrafter"/>
</dbReference>
<evidence type="ECO:0000256" key="2">
    <source>
        <dbReference type="ARBA" id="ARBA00022505"/>
    </source>
</evidence>
<dbReference type="InterPro" id="IPR006311">
    <property type="entry name" value="TAT_signal"/>
</dbReference>
<comment type="cofactor">
    <cofactor evidence="1">
        <name>Mo-molybdopterin</name>
        <dbReference type="ChEBI" id="CHEBI:71302"/>
    </cofactor>
</comment>
<dbReference type="InterPro" id="IPR014756">
    <property type="entry name" value="Ig_E-set"/>
</dbReference>
<dbReference type="Proteomes" id="UP000291101">
    <property type="component" value="Unassembled WGS sequence"/>
</dbReference>
<dbReference type="PANTHER" id="PTHR19372:SF7">
    <property type="entry name" value="SULFITE OXIDASE, MITOCHONDRIAL"/>
    <property type="match status" value="1"/>
</dbReference>
<proteinExistence type="predicted"/>
<gene>
    <name evidence="7" type="ORF">EUA94_00125</name>
</gene>
<accession>A0A4Q2T9A0</accession>
<dbReference type="PANTHER" id="PTHR19372">
    <property type="entry name" value="SULFITE REDUCTASE"/>
    <property type="match status" value="1"/>
</dbReference>
<dbReference type="CDD" id="cd02110">
    <property type="entry name" value="SO_family_Moco_dimer"/>
    <property type="match status" value="1"/>
</dbReference>
<evidence type="ECO:0000313" key="7">
    <source>
        <dbReference type="EMBL" id="RYC14571.1"/>
    </source>
</evidence>
<keyword evidence="3" id="KW-0479">Metal-binding</keyword>
<evidence type="ECO:0000259" key="6">
    <source>
        <dbReference type="Pfam" id="PF03404"/>
    </source>
</evidence>
<reference evidence="7 8" key="1">
    <citation type="submission" date="2019-01" db="EMBL/GenBank/DDBJ databases">
        <title>Novel species of Nocardioides.</title>
        <authorList>
            <person name="Liu Q."/>
            <person name="X Y.-H."/>
        </authorList>
    </citation>
    <scope>NUCLEOTIDE SEQUENCE [LARGE SCALE GENOMIC DNA]</scope>
    <source>
        <strain evidence="7 8">HLT2-9</strain>
    </source>
</reference>
<name>A0A4Q2T9A0_9ACTN</name>
<keyword evidence="8" id="KW-1185">Reference proteome</keyword>
<feature type="domain" description="Moybdenum cofactor oxidoreductase dimerisation" evidence="6">
    <location>
        <begin position="318"/>
        <end position="401"/>
    </location>
</feature>
<comment type="caution">
    <text evidence="7">The sequence shown here is derived from an EMBL/GenBank/DDBJ whole genome shotgun (WGS) entry which is preliminary data.</text>
</comment>
<sequence>MAPRVLCSETADLLLYGRAMTSYAPTRRGFLTAAAAVGGAALAPASVWRAAPASATAPFILKPTPPAYFKDFGTNAEMLWSSVEPQAYLTPQSRLFVRNHTSTPPIDRTTYALRVYGDGLATPRTEGEALSLSFADLQALPHHELTSVIECTGNGRSFFKSQQDQTVSGTAWTLGAVGTVRWSGVLLRDVLASLGLSADAFSIQATGLDDPFSTYGRVRRPFPIEKALDDALLAWGINGEDLLPDHGYPLRLVLPGWVGIASIKWLGSLEVSKTQLFSPWNTTFYRMTETGWPGDSPPLTVNPVRSAWELASGAVLPARPVTLTGRSWSGAGQISKVSVSLDGGESWRPAVLDRRSREDQGWTQWSVRWGNPRPGRYELLARATDDRGRTQPLVAAVNSQGYFFDAVVRHPVTVA</sequence>
<dbReference type="OrthoDB" id="9795587at2"/>
<dbReference type="InterPro" id="IPR036374">
    <property type="entry name" value="OxRdtase_Mopterin-bd_sf"/>
</dbReference>
<evidence type="ECO:0000313" key="8">
    <source>
        <dbReference type="Proteomes" id="UP000291101"/>
    </source>
</evidence>
<dbReference type="Gene3D" id="3.90.420.10">
    <property type="entry name" value="Oxidoreductase, molybdopterin-binding domain"/>
    <property type="match status" value="1"/>
</dbReference>
<dbReference type="GO" id="GO:0006790">
    <property type="term" value="P:sulfur compound metabolic process"/>
    <property type="evidence" value="ECO:0007669"/>
    <property type="project" value="TreeGrafter"/>
</dbReference>
<dbReference type="EMBL" id="SDWV01000001">
    <property type="protein sequence ID" value="RYC14571.1"/>
    <property type="molecule type" value="Genomic_DNA"/>
</dbReference>
<keyword evidence="2" id="KW-0500">Molybdenum</keyword>
<dbReference type="Gene3D" id="2.60.40.650">
    <property type="match status" value="1"/>
</dbReference>
<dbReference type="SUPFAM" id="SSF81296">
    <property type="entry name" value="E set domains"/>
    <property type="match status" value="1"/>
</dbReference>
<dbReference type="InterPro" id="IPR005066">
    <property type="entry name" value="MoCF_OxRdtse_dimer"/>
</dbReference>
<dbReference type="InterPro" id="IPR008335">
    <property type="entry name" value="Mopterin_OxRdtase_euk"/>
</dbReference>
<evidence type="ECO:0000256" key="4">
    <source>
        <dbReference type="ARBA" id="ARBA00023002"/>
    </source>
</evidence>
<keyword evidence="4" id="KW-0560">Oxidoreductase</keyword>
<dbReference type="Pfam" id="PF03404">
    <property type="entry name" value="Mo-co_dimer"/>
    <property type="match status" value="1"/>
</dbReference>
<dbReference type="PROSITE" id="PS51318">
    <property type="entry name" value="TAT"/>
    <property type="match status" value="1"/>
</dbReference>
<evidence type="ECO:0000256" key="3">
    <source>
        <dbReference type="ARBA" id="ARBA00022723"/>
    </source>
</evidence>
<dbReference type="AlphaFoldDB" id="A0A4Q2T9A0"/>
<organism evidence="7 8">
    <name type="scientific">Nocardioides zhouii</name>
    <dbReference type="NCBI Taxonomy" id="1168729"/>
    <lineage>
        <taxon>Bacteria</taxon>
        <taxon>Bacillati</taxon>
        <taxon>Actinomycetota</taxon>
        <taxon>Actinomycetes</taxon>
        <taxon>Propionibacteriales</taxon>
        <taxon>Nocardioidaceae</taxon>
        <taxon>Nocardioides</taxon>
    </lineage>
</organism>
<dbReference type="PRINTS" id="PR00407">
    <property type="entry name" value="EUMOPTERIN"/>
</dbReference>